<reference evidence="2 3" key="1">
    <citation type="submission" date="2019-03" db="EMBL/GenBank/DDBJ databases">
        <title>Single cell metagenomics reveals metabolic interactions within the superorganism composed of flagellate Streblomastix strix and complex community of Bacteroidetes bacteria on its surface.</title>
        <authorList>
            <person name="Treitli S.C."/>
            <person name="Kolisko M."/>
            <person name="Husnik F."/>
            <person name="Keeling P."/>
            <person name="Hampl V."/>
        </authorList>
    </citation>
    <scope>NUCLEOTIDE SEQUENCE [LARGE SCALE GENOMIC DNA]</scope>
    <source>
        <strain evidence="2">ST1C</strain>
    </source>
</reference>
<organism evidence="2 3">
    <name type="scientific">Streblomastix strix</name>
    <dbReference type="NCBI Taxonomy" id="222440"/>
    <lineage>
        <taxon>Eukaryota</taxon>
        <taxon>Metamonada</taxon>
        <taxon>Preaxostyla</taxon>
        <taxon>Oxymonadida</taxon>
        <taxon>Streblomastigidae</taxon>
        <taxon>Streblomastix</taxon>
    </lineage>
</organism>
<dbReference type="Proteomes" id="UP000324800">
    <property type="component" value="Unassembled WGS sequence"/>
</dbReference>
<feature type="compositionally biased region" description="Basic and acidic residues" evidence="1">
    <location>
        <begin position="151"/>
        <end position="167"/>
    </location>
</feature>
<evidence type="ECO:0000313" key="2">
    <source>
        <dbReference type="EMBL" id="KAA6378260.1"/>
    </source>
</evidence>
<sequence>MLLSPHIVQAIVKRLNQDNEQKSKYQSVWNLSQLSRFILREGLGVGRLLMHGTMGLIVAFSATRMVELAAIVRKNIEIDQQLMRIKQYGSMQRNVLKKMNEGIWLDCNKGKILGGIGRSKELRKLLHDIGVDQEFAGSSDRHAMMTKMRKKGETQEKVNEATRHAPG</sequence>
<name>A0A5J4V7C6_9EUKA</name>
<evidence type="ECO:0000313" key="3">
    <source>
        <dbReference type="Proteomes" id="UP000324800"/>
    </source>
</evidence>
<dbReference type="EMBL" id="SNRW01009264">
    <property type="protein sequence ID" value="KAA6378260.1"/>
    <property type="molecule type" value="Genomic_DNA"/>
</dbReference>
<feature type="region of interest" description="Disordered" evidence="1">
    <location>
        <begin position="148"/>
        <end position="167"/>
    </location>
</feature>
<protein>
    <submittedName>
        <fullName evidence="2">Uncharacterized protein</fullName>
    </submittedName>
</protein>
<dbReference type="AlphaFoldDB" id="A0A5J4V7C6"/>
<proteinExistence type="predicted"/>
<gene>
    <name evidence="2" type="ORF">EZS28_026212</name>
</gene>
<evidence type="ECO:0000256" key="1">
    <source>
        <dbReference type="SAM" id="MobiDB-lite"/>
    </source>
</evidence>
<comment type="caution">
    <text evidence="2">The sequence shown here is derived from an EMBL/GenBank/DDBJ whole genome shotgun (WGS) entry which is preliminary data.</text>
</comment>
<accession>A0A5J4V7C6</accession>